<evidence type="ECO:0000256" key="1">
    <source>
        <dbReference type="SAM" id="MobiDB-lite"/>
    </source>
</evidence>
<evidence type="ECO:0000313" key="3">
    <source>
        <dbReference type="WBParaSite" id="maker-uti_cns_0015939-snap-gene-0.2-mRNA-1"/>
    </source>
</evidence>
<dbReference type="AlphaFoldDB" id="A0A1I8ISK9"/>
<feature type="region of interest" description="Disordered" evidence="1">
    <location>
        <begin position="1"/>
        <end position="75"/>
    </location>
</feature>
<feature type="compositionally biased region" description="Polar residues" evidence="1">
    <location>
        <begin position="57"/>
        <end position="69"/>
    </location>
</feature>
<evidence type="ECO:0000313" key="2">
    <source>
        <dbReference type="Proteomes" id="UP000095280"/>
    </source>
</evidence>
<dbReference type="WBParaSite" id="maker-uti_cns_0015939-snap-gene-0.2-mRNA-1">
    <property type="protein sequence ID" value="maker-uti_cns_0015939-snap-gene-0.2-mRNA-1"/>
    <property type="gene ID" value="maker-uti_cns_0015939-snap-gene-0.2"/>
</dbReference>
<accession>A0A1I8ISK9</accession>
<keyword evidence="2" id="KW-1185">Reference proteome</keyword>
<organism evidence="2 3">
    <name type="scientific">Macrostomum lignano</name>
    <dbReference type="NCBI Taxonomy" id="282301"/>
    <lineage>
        <taxon>Eukaryota</taxon>
        <taxon>Metazoa</taxon>
        <taxon>Spiralia</taxon>
        <taxon>Lophotrochozoa</taxon>
        <taxon>Platyhelminthes</taxon>
        <taxon>Rhabditophora</taxon>
        <taxon>Macrostomorpha</taxon>
        <taxon>Macrostomida</taxon>
        <taxon>Macrostomidae</taxon>
        <taxon>Macrostomum</taxon>
    </lineage>
</organism>
<reference evidence="3" key="1">
    <citation type="submission" date="2016-11" db="UniProtKB">
        <authorList>
            <consortium name="WormBaseParasite"/>
        </authorList>
    </citation>
    <scope>IDENTIFICATION</scope>
</reference>
<name>A0A1I8ISK9_9PLAT</name>
<protein>
    <submittedName>
        <fullName evidence="3">Uncharacterized protein</fullName>
    </submittedName>
</protein>
<dbReference type="Proteomes" id="UP000095280">
    <property type="component" value="Unplaced"/>
</dbReference>
<proteinExistence type="predicted"/>
<feature type="compositionally biased region" description="Polar residues" evidence="1">
    <location>
        <begin position="18"/>
        <end position="30"/>
    </location>
</feature>
<sequence length="110" mass="11762">RSPAAAPCPLNAVPRQASRVSCSQPQQRRSGSPPAPAEEQLSPSTRYGSGLAARETGLNSRSRISSSDMTDAGEGRQAYWRILSTLRRCHRHAAPANAAKDPLCTLTAYT</sequence>